<dbReference type="Pfam" id="PF21338">
    <property type="entry name" value="Top1B_N_bact"/>
    <property type="match status" value="1"/>
</dbReference>
<dbReference type="Pfam" id="PF01028">
    <property type="entry name" value="Topoisom_I"/>
    <property type="match status" value="1"/>
</dbReference>
<accession>D6PB97</accession>
<evidence type="ECO:0000259" key="8">
    <source>
        <dbReference type="Pfam" id="PF21338"/>
    </source>
</evidence>
<dbReference type="Gene3D" id="3.30.66.10">
    <property type="entry name" value="DNA topoisomerase I domain"/>
    <property type="match status" value="1"/>
</dbReference>
<dbReference type="GO" id="GO:0003677">
    <property type="term" value="F:DNA binding"/>
    <property type="evidence" value="ECO:0007669"/>
    <property type="project" value="UniProtKB-KW"/>
</dbReference>
<dbReference type="EMBL" id="GU942960">
    <property type="protein sequence ID" value="ADD92998.1"/>
    <property type="molecule type" value="Genomic_DNA"/>
</dbReference>
<evidence type="ECO:0000256" key="4">
    <source>
        <dbReference type="ARBA" id="ARBA00023029"/>
    </source>
</evidence>
<dbReference type="AlphaFoldDB" id="D6PB97"/>
<dbReference type="SUPFAM" id="SSF55869">
    <property type="entry name" value="DNA topoisomerase I domain"/>
    <property type="match status" value="1"/>
</dbReference>
<keyword evidence="5" id="KW-0238">DNA-binding</keyword>
<dbReference type="GO" id="GO:0003917">
    <property type="term" value="F:DNA topoisomerase type I (single strand cut, ATP-independent) activity"/>
    <property type="evidence" value="ECO:0007669"/>
    <property type="project" value="UniProtKB-EC"/>
</dbReference>
<proteinExistence type="inferred from homology"/>
<protein>
    <recommendedName>
        <fullName evidence="3">DNA topoisomerase</fullName>
        <ecNumber evidence="3">5.6.2.1</ecNumber>
    </recommendedName>
</protein>
<dbReference type="SUPFAM" id="SSF56349">
    <property type="entry name" value="DNA breaking-rejoining enzymes"/>
    <property type="match status" value="1"/>
</dbReference>
<comment type="catalytic activity">
    <reaction evidence="1">
        <text>ATP-independent breakage of single-stranded DNA, followed by passage and rejoining.</text>
        <dbReference type="EC" id="5.6.2.1"/>
    </reaction>
</comment>
<evidence type="ECO:0000313" key="9">
    <source>
        <dbReference type="EMBL" id="ADD92998.1"/>
    </source>
</evidence>
<dbReference type="InterPro" id="IPR049331">
    <property type="entry name" value="Top1B_N_bact"/>
</dbReference>
<sequence>MPIDSAEALRRATLVRSDPSLSGVSRENISLTEGLFEWQYRTPDGVEVEDSVLINRWNSLGLPPAWTEVWICPNARGHIQATGFDSKGRLQYRYHPEWTDITTEMKYDDVVYFASQLPRLRKQIEKDLEANTMQLHTVAALVVRLIDLYNIRVGSDEYAKANNSYGLTTLKSMHVKHIKGDDAEGRHDAVFTFTGKSDKNWEITIEDDHLVDLILRTNRLGVKNADLFMYISEAGNEVDLKAEHINQYIRASSGEGFTAKNFRTWAATYRCAERLAFLAQPQKAKDMKHWVGKLPDVESVHKLWSEGDWAVPKPQFERNKTMLAVIDTVAADLGNTRPVCRSSYIHPWFLNAWMEARLLKTWNEFVNMRRITGLSAGESTTLRVLKHLRKLSR</sequence>
<keyword evidence="4" id="KW-0799">Topoisomerase</keyword>
<comment type="similarity">
    <text evidence="2">Belongs to the type IB topoisomerase family.</text>
</comment>
<dbReference type="Gene3D" id="3.90.15.10">
    <property type="entry name" value="Topoisomerase I, Chain A, domain 3"/>
    <property type="match status" value="1"/>
</dbReference>
<evidence type="ECO:0000256" key="2">
    <source>
        <dbReference type="ARBA" id="ARBA00006645"/>
    </source>
</evidence>
<dbReference type="PROSITE" id="PS52038">
    <property type="entry name" value="TOPO_IB_2"/>
    <property type="match status" value="1"/>
</dbReference>
<evidence type="ECO:0000256" key="5">
    <source>
        <dbReference type="ARBA" id="ARBA00023125"/>
    </source>
</evidence>
<evidence type="ECO:0000256" key="6">
    <source>
        <dbReference type="ARBA" id="ARBA00023235"/>
    </source>
</evidence>
<keyword evidence="6 9" id="KW-0413">Isomerase</keyword>
<feature type="domain" description="DNA topoisomerase IB N-terminal" evidence="8">
    <location>
        <begin position="38"/>
        <end position="85"/>
    </location>
</feature>
<dbReference type="InterPro" id="IPR011010">
    <property type="entry name" value="DNA_brk_join_enz"/>
</dbReference>
<evidence type="ECO:0000259" key="7">
    <source>
        <dbReference type="Pfam" id="PF01028"/>
    </source>
</evidence>
<evidence type="ECO:0000256" key="1">
    <source>
        <dbReference type="ARBA" id="ARBA00000213"/>
    </source>
</evidence>
<dbReference type="InterPro" id="IPR014711">
    <property type="entry name" value="TopoI_cat_a-hlx-sub_euk"/>
</dbReference>
<dbReference type="InterPro" id="IPR035447">
    <property type="entry name" value="DNA_topo_I_N_sf"/>
</dbReference>
<evidence type="ECO:0000256" key="3">
    <source>
        <dbReference type="ARBA" id="ARBA00012891"/>
    </source>
</evidence>
<dbReference type="InterPro" id="IPR001631">
    <property type="entry name" value="TopoI"/>
</dbReference>
<dbReference type="InterPro" id="IPR013500">
    <property type="entry name" value="TopoI_cat_euk"/>
</dbReference>
<feature type="domain" description="DNA topoisomerase I catalytic core eukaryotic-type" evidence="7">
    <location>
        <begin position="104"/>
        <end position="285"/>
    </location>
</feature>
<name>D6PB97_9ARCH</name>
<dbReference type="PRINTS" id="PR00416">
    <property type="entry name" value="EUTPISMRASEI"/>
</dbReference>
<dbReference type="EC" id="5.6.2.1" evidence="3"/>
<reference evidence="9" key="1">
    <citation type="journal article" date="2010" name="ISME J.">
        <title>Metagenome of the Mediterranean deep chlorophyll maximum studied by direct and fosmid library 454 pyrosequencing.</title>
        <authorList>
            <person name="Ghai R."/>
            <person name="Martin-Cuadrado A.B."/>
            <person name="Molto A.G."/>
            <person name="Heredia I.G."/>
            <person name="Cabrera R."/>
            <person name="Martin J."/>
            <person name="Verdu M."/>
            <person name="Deschamps P."/>
            <person name="Moreira D."/>
            <person name="Lopez-Garcia P."/>
            <person name="Mira A."/>
            <person name="Rodriguez-Valera F."/>
        </authorList>
    </citation>
    <scope>NUCLEOTIDE SEQUENCE</scope>
</reference>
<dbReference type="GO" id="GO:0006265">
    <property type="term" value="P:DNA topological change"/>
    <property type="evidence" value="ECO:0007669"/>
    <property type="project" value="InterPro"/>
</dbReference>
<organism evidence="9">
    <name type="scientific">uncultured archaeon MedDCM-OCT-S04-C163</name>
    <dbReference type="NCBI Taxonomy" id="743086"/>
    <lineage>
        <taxon>Archaea</taxon>
        <taxon>environmental samples</taxon>
    </lineage>
</organism>